<dbReference type="InterPro" id="IPR011032">
    <property type="entry name" value="GroES-like_sf"/>
</dbReference>
<dbReference type="InterPro" id="IPR051397">
    <property type="entry name" value="Zn-ADH-like_protein"/>
</dbReference>
<reference evidence="2" key="1">
    <citation type="journal article" date="2014" name="Int. J. Syst. Evol. Microbiol.">
        <title>Complete genome sequence of Corynebacterium casei LMG S-19264T (=DSM 44701T), isolated from a smear-ripened cheese.</title>
        <authorList>
            <consortium name="US DOE Joint Genome Institute (JGI-PGF)"/>
            <person name="Walter F."/>
            <person name="Albersmeier A."/>
            <person name="Kalinowski J."/>
            <person name="Ruckert C."/>
        </authorList>
    </citation>
    <scope>NUCLEOTIDE SEQUENCE</scope>
    <source>
        <strain evidence="2">JCM 4477</strain>
    </source>
</reference>
<dbReference type="PANTHER" id="PTHR43677">
    <property type="entry name" value="SHORT-CHAIN DEHYDROGENASE/REDUCTASE"/>
    <property type="match status" value="1"/>
</dbReference>
<dbReference type="Pfam" id="PF08240">
    <property type="entry name" value="ADH_N"/>
    <property type="match status" value="1"/>
</dbReference>
<sequence length="347" mass="36902">MEVVMNAGAMVEVVLPGKVEPEGLQVRRRPVPAPAPGQVVVRMEATGVSFAEQQMRRGRYYDQPPFPFVPGYDLVGTVVETGEGVTAGLAGTRVAALLKVGGWASHVVVDAADVVPVPDGIGAVEAETVVINGITAWQMLHRKARVRAGQTVLVHGANGGVGSVLVQLAHAAGARVIGTASARHHAALRAQGVTPIDYRTENLPARVRELAPGGVDAVFDHVGGRSVVDSWHLLAPGGTLVSYGSASTRDDEGSKQWPVLKLLGRVWLWNTLPNGRRAYFFNVWAGRALSKNRFRARLRADLTEVFTALRRGQITARIAAELPLTRAAEAMRLAESGTVAGKVVLHA</sequence>
<protein>
    <submittedName>
        <fullName evidence="2">NADPH:quinone reductase</fullName>
    </submittedName>
</protein>
<evidence type="ECO:0000259" key="1">
    <source>
        <dbReference type="SMART" id="SM00829"/>
    </source>
</evidence>
<dbReference type="EMBL" id="BNBI01000024">
    <property type="protein sequence ID" value="GHF34210.1"/>
    <property type="molecule type" value="Genomic_DNA"/>
</dbReference>
<feature type="domain" description="Enoyl reductase (ER)" evidence="1">
    <location>
        <begin position="21"/>
        <end position="345"/>
    </location>
</feature>
<dbReference type="InterPro" id="IPR036291">
    <property type="entry name" value="NAD(P)-bd_dom_sf"/>
</dbReference>
<proteinExistence type="predicted"/>
<comment type="caution">
    <text evidence="2">The sequence shown here is derived from an EMBL/GenBank/DDBJ whole genome shotgun (WGS) entry which is preliminary data.</text>
</comment>
<dbReference type="SUPFAM" id="SSF50129">
    <property type="entry name" value="GroES-like"/>
    <property type="match status" value="1"/>
</dbReference>
<dbReference type="Pfam" id="PF13602">
    <property type="entry name" value="ADH_zinc_N_2"/>
    <property type="match status" value="1"/>
</dbReference>
<dbReference type="Proteomes" id="UP000630718">
    <property type="component" value="Unassembled WGS sequence"/>
</dbReference>
<dbReference type="PANTHER" id="PTHR43677:SF4">
    <property type="entry name" value="QUINONE OXIDOREDUCTASE-LIKE PROTEIN 2"/>
    <property type="match status" value="1"/>
</dbReference>
<dbReference type="InterPro" id="IPR020843">
    <property type="entry name" value="ER"/>
</dbReference>
<keyword evidence="3" id="KW-1185">Reference proteome</keyword>
<dbReference type="CDD" id="cd08273">
    <property type="entry name" value="MDR8"/>
    <property type="match status" value="1"/>
</dbReference>
<dbReference type="InterPro" id="IPR013154">
    <property type="entry name" value="ADH-like_N"/>
</dbReference>
<dbReference type="Gene3D" id="3.90.180.10">
    <property type="entry name" value="Medium-chain alcohol dehydrogenases, catalytic domain"/>
    <property type="match status" value="1"/>
</dbReference>
<dbReference type="SUPFAM" id="SSF51735">
    <property type="entry name" value="NAD(P)-binding Rossmann-fold domains"/>
    <property type="match status" value="1"/>
</dbReference>
<name>A0A919B108_9ACTN</name>
<dbReference type="Gene3D" id="3.40.50.720">
    <property type="entry name" value="NAD(P)-binding Rossmann-like Domain"/>
    <property type="match status" value="1"/>
</dbReference>
<gene>
    <name evidence="2" type="primary">qor</name>
    <name evidence="2" type="ORF">GCM10018772_69820</name>
</gene>
<dbReference type="SMART" id="SM00829">
    <property type="entry name" value="PKS_ER"/>
    <property type="match status" value="1"/>
</dbReference>
<reference evidence="2" key="2">
    <citation type="submission" date="2020-09" db="EMBL/GenBank/DDBJ databases">
        <authorList>
            <person name="Sun Q."/>
            <person name="Ohkuma M."/>
        </authorList>
    </citation>
    <scope>NUCLEOTIDE SEQUENCE</scope>
    <source>
        <strain evidence="2">JCM 4477</strain>
    </source>
</reference>
<organism evidence="2 3">
    <name type="scientific">Streptomyces fumanus</name>
    <dbReference type="NCBI Taxonomy" id="67302"/>
    <lineage>
        <taxon>Bacteria</taxon>
        <taxon>Bacillati</taxon>
        <taxon>Actinomycetota</taxon>
        <taxon>Actinomycetes</taxon>
        <taxon>Kitasatosporales</taxon>
        <taxon>Streptomycetaceae</taxon>
        <taxon>Streptomyces</taxon>
    </lineage>
</organism>
<evidence type="ECO:0000313" key="2">
    <source>
        <dbReference type="EMBL" id="GHF34210.1"/>
    </source>
</evidence>
<dbReference type="AlphaFoldDB" id="A0A919B108"/>
<dbReference type="GO" id="GO:0016491">
    <property type="term" value="F:oxidoreductase activity"/>
    <property type="evidence" value="ECO:0007669"/>
    <property type="project" value="InterPro"/>
</dbReference>
<evidence type="ECO:0000313" key="3">
    <source>
        <dbReference type="Proteomes" id="UP000630718"/>
    </source>
</evidence>
<accession>A0A919B108</accession>